<keyword evidence="6" id="KW-0931">ER-Golgi transport</keyword>
<feature type="transmembrane region" description="Helical" evidence="6">
    <location>
        <begin position="399"/>
        <end position="422"/>
    </location>
</feature>
<proteinExistence type="inferred from homology"/>
<dbReference type="Pfam" id="PF07970">
    <property type="entry name" value="COPIIcoated_ERV"/>
    <property type="match status" value="1"/>
</dbReference>
<evidence type="ECO:0000259" key="7">
    <source>
        <dbReference type="Pfam" id="PF07970"/>
    </source>
</evidence>
<dbReference type="GO" id="GO:0033116">
    <property type="term" value="C:endoplasmic reticulum-Golgi intermediate compartment membrane"/>
    <property type="evidence" value="ECO:0007669"/>
    <property type="project" value="UniProtKB-SubCell"/>
</dbReference>
<protein>
    <recommendedName>
        <fullName evidence="6">Endoplasmic reticulum-Golgi intermediate compartment protein</fullName>
    </recommendedName>
</protein>
<feature type="domain" description="Endoplasmic reticulum vesicle transporter N-terminal" evidence="8">
    <location>
        <begin position="8"/>
        <end position="96"/>
    </location>
</feature>
<evidence type="ECO:0000313" key="9">
    <source>
        <dbReference type="EMBL" id="PKS10471.1"/>
    </source>
</evidence>
<comment type="subcellular location">
    <subcellularLocation>
        <location evidence="6">Endoplasmic reticulum membrane</location>
        <topology evidence="6">Multi-pass membrane protein</topology>
    </subcellularLocation>
    <subcellularLocation>
        <location evidence="6">Endoplasmic reticulum-Golgi intermediate compartment membrane</location>
        <topology evidence="6">Multi-pass membrane protein</topology>
    </subcellularLocation>
    <subcellularLocation>
        <location evidence="6">Golgi apparatus membrane</location>
        <topology evidence="6">Multi-pass membrane protein</topology>
    </subcellularLocation>
    <subcellularLocation>
        <location evidence="1">Membrane</location>
        <topology evidence="1">Multi-pass membrane protein</topology>
    </subcellularLocation>
</comment>
<evidence type="ECO:0000256" key="6">
    <source>
        <dbReference type="RuleBase" id="RU369013"/>
    </source>
</evidence>
<dbReference type="Proteomes" id="UP000233524">
    <property type="component" value="Unassembled WGS sequence"/>
</dbReference>
<dbReference type="InterPro" id="IPR012936">
    <property type="entry name" value="Erv_C"/>
</dbReference>
<dbReference type="EMBL" id="NLAX01000008">
    <property type="protein sequence ID" value="PKS10471.1"/>
    <property type="molecule type" value="Genomic_DNA"/>
</dbReference>
<evidence type="ECO:0000256" key="4">
    <source>
        <dbReference type="ARBA" id="ARBA00022989"/>
    </source>
</evidence>
<comment type="function">
    <text evidence="6">Plays a role in transport between endoplasmic reticulum and Golgi.</text>
</comment>
<evidence type="ECO:0000256" key="5">
    <source>
        <dbReference type="ARBA" id="ARBA00023136"/>
    </source>
</evidence>
<evidence type="ECO:0000256" key="1">
    <source>
        <dbReference type="ARBA" id="ARBA00004141"/>
    </source>
</evidence>
<feature type="domain" description="Endoplasmic reticulum vesicle transporter C-terminal" evidence="7">
    <location>
        <begin position="143"/>
        <end position="418"/>
    </location>
</feature>
<dbReference type="PANTHER" id="PTHR10984:SF25">
    <property type="entry name" value="ENDOPLASMIC RETICULUM-GOLGI INTERMEDIATE COMPARTMENT PROTEIN 3"/>
    <property type="match status" value="1"/>
</dbReference>
<keyword evidence="6" id="KW-0333">Golgi apparatus</keyword>
<organism evidence="9 10">
    <name type="scientific">Lomentospora prolificans</name>
    <dbReference type="NCBI Taxonomy" id="41688"/>
    <lineage>
        <taxon>Eukaryota</taxon>
        <taxon>Fungi</taxon>
        <taxon>Dikarya</taxon>
        <taxon>Ascomycota</taxon>
        <taxon>Pezizomycotina</taxon>
        <taxon>Sordariomycetes</taxon>
        <taxon>Hypocreomycetidae</taxon>
        <taxon>Microascales</taxon>
        <taxon>Microascaceae</taxon>
        <taxon>Lomentospora</taxon>
    </lineage>
</organism>
<keyword evidence="4 6" id="KW-1133">Transmembrane helix</keyword>
<evidence type="ECO:0000256" key="2">
    <source>
        <dbReference type="ARBA" id="ARBA00005648"/>
    </source>
</evidence>
<gene>
    <name evidence="9" type="ORF">jhhlp_002222</name>
</gene>
<feature type="transmembrane region" description="Helical" evidence="6">
    <location>
        <begin position="20"/>
        <end position="43"/>
    </location>
</feature>
<dbReference type="InterPro" id="IPR039542">
    <property type="entry name" value="Erv_N"/>
</dbReference>
<dbReference type="STRING" id="41688.A0A2N3NDH1"/>
<dbReference type="VEuPathDB" id="FungiDB:jhhlp_002222"/>
<comment type="caution">
    <text evidence="9">The sequence shown here is derived from an EMBL/GenBank/DDBJ whole genome shotgun (WGS) entry which is preliminary data.</text>
</comment>
<evidence type="ECO:0000313" key="10">
    <source>
        <dbReference type="Proteomes" id="UP000233524"/>
    </source>
</evidence>
<keyword evidence="3 6" id="KW-0812">Transmembrane</keyword>
<dbReference type="GO" id="GO:0006888">
    <property type="term" value="P:endoplasmic reticulum to Golgi vesicle-mediated transport"/>
    <property type="evidence" value="ECO:0007669"/>
    <property type="project" value="UniProtKB-UniRule"/>
</dbReference>
<dbReference type="AlphaFoldDB" id="A0A2N3NDH1"/>
<keyword evidence="10" id="KW-1185">Reference proteome</keyword>
<keyword evidence="5 6" id="KW-0472">Membrane</keyword>
<dbReference type="FunCoup" id="A0A2N3NDH1">
    <property type="interactions" value="696"/>
</dbReference>
<dbReference type="InterPro" id="IPR045888">
    <property type="entry name" value="Erv"/>
</dbReference>
<accession>A0A2N3NDH1</accession>
<dbReference type="Pfam" id="PF13850">
    <property type="entry name" value="ERGIC_N"/>
    <property type="match status" value="1"/>
</dbReference>
<dbReference type="OrthoDB" id="270930at2759"/>
<dbReference type="GO" id="GO:0006890">
    <property type="term" value="P:retrograde vesicle-mediated transport, Golgi to endoplasmic reticulum"/>
    <property type="evidence" value="ECO:0007669"/>
    <property type="project" value="TreeGrafter"/>
</dbReference>
<dbReference type="GO" id="GO:0005789">
    <property type="term" value="C:endoplasmic reticulum membrane"/>
    <property type="evidence" value="ECO:0007669"/>
    <property type="project" value="UniProtKB-SubCell"/>
</dbReference>
<evidence type="ECO:0000256" key="3">
    <source>
        <dbReference type="ARBA" id="ARBA00022692"/>
    </source>
</evidence>
<sequence>MAPKSRFTRLDAFTKTVDEARVRTTSGGIVTIVSLLIVLYLAWGEWRDYRTIVIHPEIIVDKGRSERMEIHLNITFPRVPCELLTLDVMDVSGEQQHGIMHGINKVRLRPSSEGGGVIDVKALNLRDANEVAVHLDPSYCGACYGADPPPNAQKKGCCNTCEEVRDAYARSGWAFGTGENIEQCEREHYSEKLQEQKAEGCRIEGSLRVNKVVGNFHLAPGRSFSSGNHHVHDVKNYWEPGPNNIKHDFTHIIHSLRFGPQLPDDLTNKLGNTLPWTNHHINPLDGTKQDTSDPNFNFMYFIKIVPTSYLPLGWDKKVRRIIDEDRAGLGALGAAGDGSVETHQYSVTIHKRSLSGGNDEDHEEKFHAKGGIPGVFFSYDISPMKVINREQPSKTFTGFLTGLCAVIGGTLTVAAAVDRGLFEGTTRLKKLRAKEN</sequence>
<reference evidence="9 10" key="1">
    <citation type="journal article" date="2017" name="G3 (Bethesda)">
        <title>First Draft Genome Sequence of the Pathogenic Fungus Lomentospora prolificans (Formerly Scedosporium prolificans).</title>
        <authorList>
            <person name="Luo R."/>
            <person name="Zimin A."/>
            <person name="Workman R."/>
            <person name="Fan Y."/>
            <person name="Pertea G."/>
            <person name="Grossman N."/>
            <person name="Wear M.P."/>
            <person name="Jia B."/>
            <person name="Miller H."/>
            <person name="Casadevall A."/>
            <person name="Timp W."/>
            <person name="Zhang S.X."/>
            <person name="Salzberg S.L."/>
        </authorList>
    </citation>
    <scope>NUCLEOTIDE SEQUENCE [LARGE SCALE GENOMIC DNA]</scope>
    <source>
        <strain evidence="9 10">JHH-5317</strain>
    </source>
</reference>
<name>A0A2N3NDH1_9PEZI</name>
<comment type="similarity">
    <text evidence="2 6">Belongs to the ERGIC family.</text>
</comment>
<evidence type="ECO:0000259" key="8">
    <source>
        <dbReference type="Pfam" id="PF13850"/>
    </source>
</evidence>
<dbReference type="PANTHER" id="PTHR10984">
    <property type="entry name" value="ENDOPLASMIC RETICULUM-GOLGI INTERMEDIATE COMPARTMENT PROTEIN"/>
    <property type="match status" value="1"/>
</dbReference>
<dbReference type="InParanoid" id="A0A2N3NDH1"/>
<keyword evidence="6" id="KW-0813">Transport</keyword>
<dbReference type="GO" id="GO:0000139">
    <property type="term" value="C:Golgi membrane"/>
    <property type="evidence" value="ECO:0007669"/>
    <property type="project" value="UniProtKB-SubCell"/>
</dbReference>
<keyword evidence="6" id="KW-0256">Endoplasmic reticulum</keyword>
<dbReference type="GO" id="GO:0030134">
    <property type="term" value="C:COPII-coated ER to Golgi transport vesicle"/>
    <property type="evidence" value="ECO:0007669"/>
    <property type="project" value="TreeGrafter"/>
</dbReference>